<evidence type="ECO:0000256" key="1">
    <source>
        <dbReference type="ARBA" id="ARBA00004613"/>
    </source>
</evidence>
<comment type="caution">
    <text evidence="6">The sequence shown here is derived from an EMBL/GenBank/DDBJ whole genome shotgun (WGS) entry which is preliminary data.</text>
</comment>
<evidence type="ECO:0000259" key="4">
    <source>
        <dbReference type="Pfam" id="PF25106"/>
    </source>
</evidence>
<feature type="domain" description="Hemicentin-1-like von Willebrand factor A" evidence="4">
    <location>
        <begin position="91"/>
        <end position="181"/>
    </location>
</feature>
<organism evidence="6 7">
    <name type="scientific">Rotaria socialis</name>
    <dbReference type="NCBI Taxonomy" id="392032"/>
    <lineage>
        <taxon>Eukaryota</taxon>
        <taxon>Metazoa</taxon>
        <taxon>Spiralia</taxon>
        <taxon>Gnathifera</taxon>
        <taxon>Rotifera</taxon>
        <taxon>Eurotatoria</taxon>
        <taxon>Bdelloidea</taxon>
        <taxon>Philodinida</taxon>
        <taxon>Philodinidae</taxon>
        <taxon>Rotaria</taxon>
    </lineage>
</organism>
<feature type="domain" description="VWA7 N-terminal" evidence="5">
    <location>
        <begin position="2"/>
        <end position="80"/>
    </location>
</feature>
<evidence type="ECO:0000256" key="2">
    <source>
        <dbReference type="ARBA" id="ARBA00022525"/>
    </source>
</evidence>
<evidence type="ECO:0000313" key="6">
    <source>
        <dbReference type="EMBL" id="CAF5012934.1"/>
    </source>
</evidence>
<evidence type="ECO:0000259" key="5">
    <source>
        <dbReference type="Pfam" id="PF25107"/>
    </source>
</evidence>
<evidence type="ECO:0000256" key="3">
    <source>
        <dbReference type="ARBA" id="ARBA00022729"/>
    </source>
</evidence>
<dbReference type="InterPro" id="IPR056862">
    <property type="entry name" value="VWA7_N"/>
</dbReference>
<dbReference type="InterPro" id="IPR056861">
    <property type="entry name" value="HMCN1-like_VWA"/>
</dbReference>
<accession>A0A822AP46</accession>
<dbReference type="EMBL" id="CAJOBR010036137">
    <property type="protein sequence ID" value="CAF5012934.1"/>
    <property type="molecule type" value="Genomic_DNA"/>
</dbReference>
<dbReference type="Pfam" id="PF25106">
    <property type="entry name" value="VWA_4"/>
    <property type="match status" value="1"/>
</dbReference>
<dbReference type="PANTHER" id="PTHR14905:SF7">
    <property type="entry name" value="VON WILLEBRAND FACTOR A DOMAIN-CONTAINING PROTEIN 7"/>
    <property type="match status" value="1"/>
</dbReference>
<gene>
    <name evidence="6" type="ORF">QYT958_LOCUS39238</name>
</gene>
<comment type="subcellular location">
    <subcellularLocation>
        <location evidence="1">Secreted</location>
    </subcellularLocation>
</comment>
<sequence>KYLTSGYFSYFYPVKNPPGKCHHGYLCYFPGNNSKYCEGIRKDGLHFSHGHLHQEAASVAYKATVKVLNELWSSTSTNAFGRFLGLTNAFSLVFVIDNSNRLQFLVDMIEVVTAKLVDLVTDLPNKPTNYIVSPFNGSHWGPLHVVTNISDFLDAIGALNEDELQQSSDHYYDALNEALKFCESESM</sequence>
<dbReference type="InterPro" id="IPR052577">
    <property type="entry name" value="VWA7"/>
</dbReference>
<keyword evidence="2" id="KW-0964">Secreted</keyword>
<reference evidence="6" key="1">
    <citation type="submission" date="2021-02" db="EMBL/GenBank/DDBJ databases">
        <authorList>
            <person name="Nowell W R."/>
        </authorList>
    </citation>
    <scope>NUCLEOTIDE SEQUENCE</scope>
</reference>
<dbReference type="Pfam" id="PF25107">
    <property type="entry name" value="VWA7_N"/>
    <property type="match status" value="1"/>
</dbReference>
<feature type="non-terminal residue" evidence="6">
    <location>
        <position position="1"/>
    </location>
</feature>
<dbReference type="PANTHER" id="PTHR14905">
    <property type="entry name" value="NG37"/>
    <property type="match status" value="1"/>
</dbReference>
<dbReference type="Proteomes" id="UP000663848">
    <property type="component" value="Unassembled WGS sequence"/>
</dbReference>
<dbReference type="AlphaFoldDB" id="A0A822AP46"/>
<feature type="non-terminal residue" evidence="6">
    <location>
        <position position="187"/>
    </location>
</feature>
<evidence type="ECO:0000313" key="7">
    <source>
        <dbReference type="Proteomes" id="UP000663848"/>
    </source>
</evidence>
<protein>
    <submittedName>
        <fullName evidence="6">Uncharacterized protein</fullName>
    </submittedName>
</protein>
<keyword evidence="3" id="KW-0732">Signal</keyword>
<proteinExistence type="predicted"/>
<name>A0A822AP46_9BILA</name>